<dbReference type="InterPro" id="IPR000175">
    <property type="entry name" value="Na/ntran_symport"/>
</dbReference>
<evidence type="ECO:0000256" key="1">
    <source>
        <dbReference type="ARBA" id="ARBA00004141"/>
    </source>
</evidence>
<dbReference type="CDD" id="cd10334">
    <property type="entry name" value="SLC6sbd_u1"/>
    <property type="match status" value="1"/>
</dbReference>
<dbReference type="EMBL" id="AP017369">
    <property type="protein sequence ID" value="BAU95407.1"/>
    <property type="molecule type" value="Genomic_DNA"/>
</dbReference>
<accession>A0A160PNB5</accession>
<feature type="transmembrane region" description="Helical" evidence="8">
    <location>
        <begin position="116"/>
        <end position="144"/>
    </location>
</feature>
<reference evidence="9 10" key="1">
    <citation type="submission" date="2016-02" db="EMBL/GenBank/DDBJ databases">
        <title>Corynebacterium glutamicum N24 whole genome sequencing project.</title>
        <authorList>
            <person name="Matsutani M."/>
            <person name="Nangtapong N."/>
            <person name="Yakushi T."/>
            <person name="Matsushita K."/>
        </authorList>
    </citation>
    <scope>NUCLEOTIDE SEQUENCE [LARGE SCALE GENOMIC DNA]</scope>
    <source>
        <strain evidence="9 10">N24</strain>
    </source>
</reference>
<dbReference type="GO" id="GO:0016020">
    <property type="term" value="C:membrane"/>
    <property type="evidence" value="ECO:0007669"/>
    <property type="project" value="UniProtKB-SubCell"/>
</dbReference>
<keyword evidence="6" id="KW-0769">Symport</keyword>
<keyword evidence="10" id="KW-1185">Reference proteome</keyword>
<evidence type="ECO:0000313" key="9">
    <source>
        <dbReference type="EMBL" id="BAU95407.1"/>
    </source>
</evidence>
<keyword evidence="4 8" id="KW-1133">Transmembrane helix</keyword>
<sequence>MLGEFFIGPLCMTGDTKMSTPQDTASTPPQKGERREVFSSRSIFILAAIGSAVGLGNIWRFPYVAYDNGGGAFLIPYAVALLTAGIPLLFLDFALGHRYRGSAPLAFRRFKKQTESIGWIQVGIAFFITIYYAAIIGWAGLYAFKSLNKAWGSDPDTYFFSDFLNFDSEAVVSLDIVPQIAIALFIVWVAAVAVLAIGVDKGIGRVNMVFMPLLVIIFIIVVVQAILLPGAEVGLDALFTPNWEALKNPTVWIAAYGQIFFSLSVGFGIMLTYSSYLKPRTNLTSTGLVTGFANSSFEVLAGIGVFAALGFMAANAGVGVDEVATSGIGLAFVAFPTIINEMPLGGLFGFLFFSSLTIAGFTSLFSLLEVVVSAVKDKFGLQRKATAIGVGVVMALISLVLFSTTSGLATLDIMDKFTNNIGIVAIALIAVVTIDWVLRRIDEFSTHLNAISAFKVNTIWRISVVNITTLVLGSTLVLELISLINEPYGGYTLLQNGLFGWGVLAVILVVAFLMPLVAWPKGTLVDGPPGSDFGVLPEFKRRLHRPRRWASNDPFIPFDASEDASRYPTVAVTNPEAKES</sequence>
<feature type="transmembrane region" description="Helical" evidence="8">
    <location>
        <begin position="74"/>
        <end position="95"/>
    </location>
</feature>
<keyword evidence="2 6" id="KW-0813">Transport</keyword>
<dbReference type="PROSITE" id="PS00610">
    <property type="entry name" value="NA_NEUROTRAN_SYMP_1"/>
    <property type="match status" value="1"/>
</dbReference>
<feature type="compositionally biased region" description="Polar residues" evidence="7">
    <location>
        <begin position="16"/>
        <end position="29"/>
    </location>
</feature>
<comment type="similarity">
    <text evidence="6">Belongs to the sodium:neurotransmitter symporter (SNF) (TC 2.A.22) family.</text>
</comment>
<feature type="transmembrane region" description="Helical" evidence="8">
    <location>
        <begin position="350"/>
        <end position="375"/>
    </location>
</feature>
<evidence type="ECO:0000256" key="3">
    <source>
        <dbReference type="ARBA" id="ARBA00022692"/>
    </source>
</evidence>
<dbReference type="Proteomes" id="UP000218244">
    <property type="component" value="Chromosome"/>
</dbReference>
<gene>
    <name evidence="9" type="primary">metP</name>
    <name evidence="9" type="ORF">N24_1145</name>
</gene>
<dbReference type="InterPro" id="IPR037272">
    <property type="entry name" value="SNS_sf"/>
</dbReference>
<organism evidence="9 10">
    <name type="scientific">Corynebacterium suranareeae</name>
    <dbReference type="NCBI Taxonomy" id="2506452"/>
    <lineage>
        <taxon>Bacteria</taxon>
        <taxon>Bacillati</taxon>
        <taxon>Actinomycetota</taxon>
        <taxon>Actinomycetes</taxon>
        <taxon>Mycobacteriales</taxon>
        <taxon>Corynebacteriaceae</taxon>
        <taxon>Corynebacterium</taxon>
    </lineage>
</organism>
<feature type="transmembrane region" description="Helical" evidence="8">
    <location>
        <begin position="43"/>
        <end position="62"/>
    </location>
</feature>
<feature type="transmembrane region" description="Helical" evidence="8">
    <location>
        <begin position="176"/>
        <end position="197"/>
    </location>
</feature>
<feature type="transmembrane region" description="Helical" evidence="8">
    <location>
        <begin position="421"/>
        <end position="438"/>
    </location>
</feature>
<dbReference type="Pfam" id="PF00209">
    <property type="entry name" value="SNF"/>
    <property type="match status" value="2"/>
</dbReference>
<evidence type="ECO:0000256" key="2">
    <source>
        <dbReference type="ARBA" id="ARBA00022448"/>
    </source>
</evidence>
<dbReference type="KEGG" id="csur:N24_1145"/>
<feature type="region of interest" description="Disordered" evidence="7">
    <location>
        <begin position="13"/>
        <end position="32"/>
    </location>
</feature>
<feature type="transmembrane region" description="Helical" evidence="8">
    <location>
        <begin position="288"/>
        <end position="313"/>
    </location>
</feature>
<evidence type="ECO:0000256" key="7">
    <source>
        <dbReference type="SAM" id="MobiDB-lite"/>
    </source>
</evidence>
<dbReference type="PANTHER" id="PTHR42948">
    <property type="entry name" value="TRANSPORTER"/>
    <property type="match status" value="1"/>
</dbReference>
<evidence type="ECO:0000313" key="10">
    <source>
        <dbReference type="Proteomes" id="UP000218244"/>
    </source>
</evidence>
<name>A0A160PNB5_9CORY</name>
<feature type="region of interest" description="Disordered" evidence="7">
    <location>
        <begin position="560"/>
        <end position="580"/>
    </location>
</feature>
<dbReference type="NCBIfam" id="NF037979">
    <property type="entry name" value="Na_transp"/>
    <property type="match status" value="1"/>
</dbReference>
<evidence type="ECO:0000256" key="8">
    <source>
        <dbReference type="SAM" id="Phobius"/>
    </source>
</evidence>
<evidence type="ECO:0000256" key="6">
    <source>
        <dbReference type="RuleBase" id="RU003732"/>
    </source>
</evidence>
<dbReference type="GO" id="GO:0015293">
    <property type="term" value="F:symporter activity"/>
    <property type="evidence" value="ECO:0007669"/>
    <property type="project" value="UniProtKB-KW"/>
</dbReference>
<feature type="transmembrane region" description="Helical" evidence="8">
    <location>
        <begin position="387"/>
        <end position="409"/>
    </location>
</feature>
<dbReference type="SUPFAM" id="SSF161070">
    <property type="entry name" value="SNF-like"/>
    <property type="match status" value="1"/>
</dbReference>
<feature type="transmembrane region" description="Helical" evidence="8">
    <location>
        <begin position="251"/>
        <end position="276"/>
    </location>
</feature>
<dbReference type="PROSITE" id="PS50267">
    <property type="entry name" value="NA_NEUROTRAN_SYMP_3"/>
    <property type="match status" value="1"/>
</dbReference>
<evidence type="ECO:0000256" key="4">
    <source>
        <dbReference type="ARBA" id="ARBA00022989"/>
    </source>
</evidence>
<protein>
    <recommendedName>
        <fullName evidence="6">Transporter</fullName>
    </recommendedName>
</protein>
<feature type="transmembrane region" description="Helical" evidence="8">
    <location>
        <begin position="459"/>
        <end position="478"/>
    </location>
</feature>
<feature type="transmembrane region" description="Helical" evidence="8">
    <location>
        <begin position="498"/>
        <end position="519"/>
    </location>
</feature>
<dbReference type="PANTHER" id="PTHR42948:SF1">
    <property type="entry name" value="TRANSPORTER"/>
    <property type="match status" value="1"/>
</dbReference>
<keyword evidence="5 8" id="KW-0472">Membrane</keyword>
<dbReference type="AlphaFoldDB" id="A0A160PNB5"/>
<dbReference type="PRINTS" id="PR00176">
    <property type="entry name" value="NANEUSMPORT"/>
</dbReference>
<comment type="subcellular location">
    <subcellularLocation>
        <location evidence="1">Membrane</location>
        <topology evidence="1">Multi-pass membrane protein</topology>
    </subcellularLocation>
</comment>
<feature type="transmembrane region" description="Helical" evidence="8">
    <location>
        <begin position="209"/>
        <end position="231"/>
    </location>
</feature>
<evidence type="ECO:0000256" key="5">
    <source>
        <dbReference type="ARBA" id="ARBA00023136"/>
    </source>
</evidence>
<keyword evidence="3 6" id="KW-0812">Transmembrane</keyword>
<proteinExistence type="inferred from homology"/>